<protein>
    <submittedName>
        <fullName evidence="1">Uncharacterized protein</fullName>
    </submittedName>
</protein>
<proteinExistence type="predicted"/>
<dbReference type="EMBL" id="JAFIQS020000003">
    <property type="protein sequence ID" value="KAH9484275.1"/>
    <property type="molecule type" value="Genomic_DNA"/>
</dbReference>
<evidence type="ECO:0000313" key="1">
    <source>
        <dbReference type="EMBL" id="KAH9484275.1"/>
    </source>
</evidence>
<dbReference type="Proteomes" id="UP000664032">
    <property type="component" value="Unassembled WGS sequence"/>
</dbReference>
<evidence type="ECO:0000313" key="2">
    <source>
        <dbReference type="Proteomes" id="UP000664032"/>
    </source>
</evidence>
<reference evidence="1" key="1">
    <citation type="submission" date="2021-10" db="EMBL/GenBank/DDBJ databases">
        <title>Psilocybe cubensis genome.</title>
        <authorList>
            <person name="Mckernan K.J."/>
            <person name="Crawford S."/>
            <person name="Trippe A."/>
            <person name="Kane L.T."/>
            <person name="Mclaughlin S."/>
        </authorList>
    </citation>
    <scope>NUCLEOTIDE SEQUENCE</scope>
    <source>
        <strain evidence="1">MGC-MH-2018</strain>
    </source>
</reference>
<accession>A0ACB8H980</accession>
<name>A0ACB8H980_PSICU</name>
<sequence>MTEGSNRNNLSRIDTDLNFTFNVYKDPWEPTVSPNQEHFKEPASPGGIPVSPISRTSFSYAVKSGPDNLSGTNNRALNESRKLLSHVLIQLANRTKPESIVDTLTNAVNDPTERGFGALAESLKEAVKLGSKQENRSHKRSGNVVDDSDSENDSTFTTDNTIELMMQLKDVLTMSLSQGWQIFDDSLDDQALRGEEARDSRLSSPFRRSRRISKSPGRRSQSSSPQRGQIQVPELLSLCVSILHSVISEDCRYRVASPRPSRPPNTLQILTLNVAQFLIYSHRHNPRVISQIAFAIIPAFFTFPSQMHPRLLLFFESNVIRTILQHLQQLQGLSSLDEQNAVHRQNGFNGENDEDDPVVSIQIEEAPTDGSPSTLGSTFTSVPQPSKEVQSTNNPRQPAAIYHLAFLLPPLIGAIFDNLDTLGEGSKINGEISTRVDGLLRLIANSKLDTYNDLLEIIAYRGAKARRMAVAFLARLWPSSVGHAIISSPFCVFDDAHSSYSHHFVPWHFGRLKRRTRIAGTLHEDCRSCLKPISEFALLCPLCMTAVHFDCYDYPEGNYDVQYFTTDDAPVRVAMFKFSDLPPNPSVATYTYNPCNHKLKPATWFTLCLCFVCWTPLWGCFAQGLKCESCQISIHKDCVASLDPSRKCGFYNLSSKEITINWATFRSSCLVHFPILQLTNDQLNNHSYEEIIIFYSVLQIQMQIIVNGIELGSVVIAEGKQNTKQGSPQLKTFELHHAIERCQVLLDSGQLQYSPLTQQFVQDNEEAKFKPSIMFDWSYLEYITATIKTSFPQSRNTQTTSNLLNVDQFTNIVDEDAESIAYPFESTSLMHMKHILAVDFTIRSDFATQLILNQLHHLSFFERVDRSPFPFESISDQKDAQCMFPLPLGLDLSMNVETLVSSVEASLSDLDLSTNEFGFLLLTRRFWPNGLASEYGLKRLATRVIQWILDEDDNLAVILREFVAKQKPLPGVRYERYGQPWPMPSELRPGLNSMATNGGDYVATRRSLISRFALPWLFELRALHPDFYCQTVFDTCQQSVDSRNSFEIDTLLETGNPKNLVKRCDDLLRAIVKLCQCSIIFDAFDDIYTRWINLVIELNQADKPMMSLIKLWGNDADTIQRSTVIVDPTSDPSLALYVDPLRTISNLARESPSGLSKSLTYLSSVIKCGISIPITSFKLFLKLTISDKDNCLQNANLLSKAILLTLWLRSSGRQDLRGVISSLQSHLAPKILESLRSGVNSNISVSVIRRSLAACLRLYGCERSSIIAAGMVLPEELEDLPSRRKLNVRGSTIVDPVFIEREVLNALHLYLQSNSSLVTSFVAKFLNLFIMSDPPLLESFEIDNFILQNGKLLSFCAWNVYDIQNEDLAIVRTNLLLRSLLIDPEHFQETIRTWMDPSICTVQQRLSGVNRLFRMISDVTSPAFNVDGRQWRSSVIEIFYAFFTALWADPNEEIRIAVRTFSSVLLPVHFEIISQCWSESLVKAPITDRVRLVGFLIQLRPHFPAWKVLGWEQIMETLMEYDYDLNGADVPFSSPRDLAVDEKAREFYNLSSIDPDLSHLRMLADGVEIDKISVMKLKVQFVKIAGFSRVIMVPTLSGQSFHLQFDDISDMPESAYPCVEELLRVIDAPQSAKLPYAAIGISNGPDDKTINALIGSVFLDASLCILGKLRELSSLPVLTLKCALETLYIAIQKYDFEDRLFRHLQPLLRGAVLRTIELLSKDISYELRQLSLSIAQASIKKWHTFLGATVATILELVASEIASQIQNSQDALVVQGKFLIGTTLQTFCQNGLLIGLMRRPLEPHFFTVLAEIFKGQGKDGGSVSHFICDPLLRDTLSRAVECDPSVFLTILQSIANFVEIVYHEGYSSDLLIFTGQHLTHLVRRLSDGTIEGADPAPILSMSATLLRSNKKHSKDLLPYIETVVRAVSNRLHVKVSSLTILIQAAILSRPKNTENNGTLDIVALLFEILLDGFRMKTKILPLTIKSLIECLTTSEDANTLPPSSTHSLLFRNLADDAFLFLQNSAWHDESIDPDFQAAVATGRLLLSIGNQDPSILHRFIDQQSDKYLRLPLSIRTWNVLLLAILQENNDDWTSMIFGYFSAFSNTYSMVLRTYVTSGISSAAAATTDVNQVHISMKLWLKIADSVSKFVQGGETVVYAVWNELWPGFEGFLGVLETEAQVGLYPTLTSLACTSVAELLLYVHALKSSLALDTASHTIILNRLRSLARGDSLLSGRIARAVKTMSEPPTETLRSNILFEQIGKELIAAEKIRIMESKRDYGRMPGERSRKEGRALAT</sequence>
<comment type="caution">
    <text evidence="1">The sequence shown here is derived from an EMBL/GenBank/DDBJ whole genome shotgun (WGS) entry which is preliminary data.</text>
</comment>
<keyword evidence="2" id="KW-1185">Reference proteome</keyword>
<organism evidence="1 2">
    <name type="scientific">Psilocybe cubensis</name>
    <name type="common">Psychedelic mushroom</name>
    <name type="synonym">Stropharia cubensis</name>
    <dbReference type="NCBI Taxonomy" id="181762"/>
    <lineage>
        <taxon>Eukaryota</taxon>
        <taxon>Fungi</taxon>
        <taxon>Dikarya</taxon>
        <taxon>Basidiomycota</taxon>
        <taxon>Agaricomycotina</taxon>
        <taxon>Agaricomycetes</taxon>
        <taxon>Agaricomycetidae</taxon>
        <taxon>Agaricales</taxon>
        <taxon>Agaricineae</taxon>
        <taxon>Strophariaceae</taxon>
        <taxon>Psilocybe</taxon>
    </lineage>
</organism>
<gene>
    <name evidence="1" type="ORF">JR316_0003756</name>
</gene>